<dbReference type="Proteomes" id="UP000029067">
    <property type="component" value="Unassembled WGS sequence"/>
</dbReference>
<dbReference type="SMART" id="SM00987">
    <property type="entry name" value="UreE_C"/>
    <property type="match status" value="1"/>
</dbReference>
<dbReference type="RefSeq" id="WP_033518440.1">
    <property type="nucleotide sequence ID" value="NZ_JGYV01000002.1"/>
</dbReference>
<dbReference type="EMBL" id="JGYV01000002">
    <property type="protein sequence ID" value="KFI65286.1"/>
    <property type="molecule type" value="Genomic_DNA"/>
</dbReference>
<dbReference type="InterPro" id="IPR036895">
    <property type="entry name" value="Uracil-DNA_glycosylase-like_sf"/>
</dbReference>
<sequence length="196" mass="22570">MGHSDSVEHIRRQIMDDPQNAQYTARGVPPLFAAPPTARINIVGQAPGRRAEATRLYWNDVSGDRLRAWLGVDRGTFYESGLFAVLPMDFYFPGKGRSGDLPPRPGFADKWHRRILDELPDMQLTVLVGAYAQRFYLGVPPRQTLTETVEHYEDFLPGYFPTVHPSPRNKLWLRRNPWFEQQAVPDLRERVERILA</sequence>
<reference evidence="2 3" key="1">
    <citation type="submission" date="2014-03" db="EMBL/GenBank/DDBJ databases">
        <title>Genomics of Bifidobacteria.</title>
        <authorList>
            <person name="Ventura M."/>
            <person name="Milani C."/>
            <person name="Lugli G.A."/>
        </authorList>
    </citation>
    <scope>NUCLEOTIDE SEQUENCE [LARGE SCALE GENOMIC DNA]</scope>
    <source>
        <strain evidence="2 3">LMG 10738</strain>
    </source>
</reference>
<dbReference type="PANTHER" id="PTHR42160">
    <property type="entry name" value="URACIL-DNA GLYCOSYLASE SUPERFAMILY PROTEIN"/>
    <property type="match status" value="1"/>
</dbReference>
<comment type="caution">
    <text evidence="2">The sequence shown here is derived from an EMBL/GenBank/DDBJ whole genome shotgun (WGS) entry which is preliminary data.</text>
</comment>
<dbReference type="InterPro" id="IPR005122">
    <property type="entry name" value="Uracil-DNA_glycosylase-like"/>
</dbReference>
<dbReference type="OrthoDB" id="9789139at2"/>
<name>A0A087B2N6_9BIFI</name>
<dbReference type="Pfam" id="PF03167">
    <property type="entry name" value="UDG"/>
    <property type="match status" value="1"/>
</dbReference>
<dbReference type="InterPro" id="IPR047124">
    <property type="entry name" value="HI_0220.2"/>
</dbReference>
<dbReference type="PANTHER" id="PTHR42160:SF1">
    <property type="entry name" value="URACIL-DNA GLYCOSYLASE SUPERFAMILY PROTEIN"/>
    <property type="match status" value="1"/>
</dbReference>
<dbReference type="STRING" id="1688.BCUN_1052"/>
<gene>
    <name evidence="2" type="ORF">BCUN_1052</name>
</gene>
<evidence type="ECO:0000313" key="2">
    <source>
        <dbReference type="EMBL" id="KFI65286.1"/>
    </source>
</evidence>
<dbReference type="SUPFAM" id="SSF52141">
    <property type="entry name" value="Uracil-DNA glycosylase-like"/>
    <property type="match status" value="1"/>
</dbReference>
<dbReference type="AlphaFoldDB" id="A0A087B2N6"/>
<accession>A0A087B2N6</accession>
<dbReference type="Gene3D" id="3.40.470.10">
    <property type="entry name" value="Uracil-DNA glycosylase-like domain"/>
    <property type="match status" value="1"/>
</dbReference>
<dbReference type="eggNOG" id="COG1573">
    <property type="taxonomic scope" value="Bacteria"/>
</dbReference>
<dbReference type="SMART" id="SM00986">
    <property type="entry name" value="UDG"/>
    <property type="match status" value="1"/>
</dbReference>
<keyword evidence="3" id="KW-1185">Reference proteome</keyword>
<evidence type="ECO:0000259" key="1">
    <source>
        <dbReference type="SMART" id="SM00986"/>
    </source>
</evidence>
<feature type="domain" description="Uracil-DNA glycosylase-like" evidence="1">
    <location>
        <begin position="30"/>
        <end position="188"/>
    </location>
</feature>
<proteinExistence type="predicted"/>
<organism evidence="2 3">
    <name type="scientific">Bifidobacterium cuniculi</name>
    <dbReference type="NCBI Taxonomy" id="1688"/>
    <lineage>
        <taxon>Bacteria</taxon>
        <taxon>Bacillati</taxon>
        <taxon>Actinomycetota</taxon>
        <taxon>Actinomycetes</taxon>
        <taxon>Bifidobacteriales</taxon>
        <taxon>Bifidobacteriaceae</taxon>
        <taxon>Bifidobacterium</taxon>
    </lineage>
</organism>
<protein>
    <submittedName>
        <fullName evidence="2">Uracil DNA glycosylase</fullName>
    </submittedName>
</protein>
<dbReference type="CDD" id="cd10033">
    <property type="entry name" value="UDG_like"/>
    <property type="match status" value="1"/>
</dbReference>
<evidence type="ECO:0000313" key="3">
    <source>
        <dbReference type="Proteomes" id="UP000029067"/>
    </source>
</evidence>